<feature type="compositionally biased region" description="Low complexity" evidence="1">
    <location>
        <begin position="34"/>
        <end position="60"/>
    </location>
</feature>
<organism evidence="2 3">
    <name type="scientific">Musa troglodytarum</name>
    <name type="common">fe'i banana</name>
    <dbReference type="NCBI Taxonomy" id="320322"/>
    <lineage>
        <taxon>Eukaryota</taxon>
        <taxon>Viridiplantae</taxon>
        <taxon>Streptophyta</taxon>
        <taxon>Embryophyta</taxon>
        <taxon>Tracheophyta</taxon>
        <taxon>Spermatophyta</taxon>
        <taxon>Magnoliopsida</taxon>
        <taxon>Liliopsida</taxon>
        <taxon>Zingiberales</taxon>
        <taxon>Musaceae</taxon>
        <taxon>Musa</taxon>
    </lineage>
</organism>
<feature type="region of interest" description="Disordered" evidence="1">
    <location>
        <begin position="1"/>
        <end position="65"/>
    </location>
</feature>
<dbReference type="Proteomes" id="UP001055439">
    <property type="component" value="Chromosome 1"/>
</dbReference>
<evidence type="ECO:0000256" key="1">
    <source>
        <dbReference type="SAM" id="MobiDB-lite"/>
    </source>
</evidence>
<gene>
    <name evidence="2" type="ORF">MUK42_35217</name>
</gene>
<keyword evidence="3" id="KW-1185">Reference proteome</keyword>
<accession>A0A9E7JC13</accession>
<dbReference type="AlphaFoldDB" id="A0A9E7JC13"/>
<reference evidence="2" key="1">
    <citation type="submission" date="2022-05" db="EMBL/GenBank/DDBJ databases">
        <title>The Musa troglodytarum L. genome provides insights into the mechanism of non-climacteric behaviour and enrichment of carotenoids.</title>
        <authorList>
            <person name="Wang J."/>
        </authorList>
    </citation>
    <scope>NUCLEOTIDE SEQUENCE</scope>
    <source>
        <tissue evidence="2">Leaf</tissue>
    </source>
</reference>
<protein>
    <submittedName>
        <fullName evidence="2">Uncharacterized protein</fullName>
    </submittedName>
</protein>
<dbReference type="EMBL" id="CP097502">
    <property type="protein sequence ID" value="URD74927.1"/>
    <property type="molecule type" value="Genomic_DNA"/>
</dbReference>
<sequence>MNRIPHRANSRRRRRPAEPELTGSGRWAPPPTASSPATASSRPRRTSPTSTATPSAASRSGALPHQLGVLTVPRWPSSCSLRTNTVCFYR</sequence>
<proteinExistence type="predicted"/>
<evidence type="ECO:0000313" key="2">
    <source>
        <dbReference type="EMBL" id="URD74927.1"/>
    </source>
</evidence>
<feature type="compositionally biased region" description="Basic residues" evidence="1">
    <location>
        <begin position="1"/>
        <end position="15"/>
    </location>
</feature>
<name>A0A9E7JC13_9LILI</name>
<evidence type="ECO:0000313" key="3">
    <source>
        <dbReference type="Proteomes" id="UP001055439"/>
    </source>
</evidence>